<organism evidence="2 3">
    <name type="scientific">Ochrobactrum soli</name>
    <dbReference type="NCBI Taxonomy" id="2448455"/>
    <lineage>
        <taxon>Bacteria</taxon>
        <taxon>Pseudomonadati</taxon>
        <taxon>Pseudomonadota</taxon>
        <taxon>Alphaproteobacteria</taxon>
        <taxon>Hyphomicrobiales</taxon>
        <taxon>Brucellaceae</taxon>
        <taxon>Brucella/Ochrobactrum group</taxon>
        <taxon>Ochrobactrum</taxon>
    </lineage>
</organism>
<name>A0A2P9HJF6_9HYPH</name>
<keyword evidence="1" id="KW-0812">Transmembrane</keyword>
<protein>
    <submittedName>
        <fullName evidence="2">Uncharacterized protein</fullName>
    </submittedName>
</protein>
<keyword evidence="1" id="KW-1133">Transmembrane helix</keyword>
<gene>
    <name evidence="2" type="ORF">OHAE_4045</name>
</gene>
<evidence type="ECO:0000313" key="2">
    <source>
        <dbReference type="EMBL" id="SPL64113.1"/>
    </source>
</evidence>
<evidence type="ECO:0000256" key="1">
    <source>
        <dbReference type="SAM" id="Phobius"/>
    </source>
</evidence>
<accession>A0A2P9HJF6</accession>
<feature type="transmembrane region" description="Helical" evidence="1">
    <location>
        <begin position="39"/>
        <end position="64"/>
    </location>
</feature>
<keyword evidence="1" id="KW-0472">Membrane</keyword>
<evidence type="ECO:0000313" key="3">
    <source>
        <dbReference type="Proteomes" id="UP000246073"/>
    </source>
</evidence>
<feature type="transmembrane region" description="Helical" evidence="1">
    <location>
        <begin position="16"/>
        <end position="33"/>
    </location>
</feature>
<dbReference type="RefSeq" id="WP_109367919.1">
    <property type="nucleotide sequence ID" value="NZ_OOFM01000004.1"/>
</dbReference>
<feature type="transmembrane region" description="Helical" evidence="1">
    <location>
        <begin position="118"/>
        <end position="135"/>
    </location>
</feature>
<dbReference type="EMBL" id="OOFM01000004">
    <property type="protein sequence ID" value="SPL64113.1"/>
    <property type="molecule type" value="Genomic_DNA"/>
</dbReference>
<reference evidence="3" key="1">
    <citation type="submission" date="2017-12" db="EMBL/GenBank/DDBJ databases">
        <authorList>
            <person name="Diaz M."/>
        </authorList>
    </citation>
    <scope>NUCLEOTIDE SEQUENCE [LARGE SCALE GENOMIC DNA]</scope>
    <source>
        <strain evidence="3">FI11154</strain>
    </source>
</reference>
<proteinExistence type="predicted"/>
<sequence>MISPAAHSAKALRRRAFIGLGIAIVLVGVAPFARAQHDLAFWLIWPVLLASTLIGLGIAAHLLFDAALFRMIAAGDDETVALAEVDSVLERMGLRAKQPAVRPLSDRIAGTRRIVRRLNLSLGLAIILFSLLALLPPGAEF</sequence>
<dbReference type="AlphaFoldDB" id="A0A2P9HJF6"/>
<dbReference type="Proteomes" id="UP000246073">
    <property type="component" value="Unassembled WGS sequence"/>
</dbReference>